<comment type="caution">
    <text evidence="1">The sequence shown here is derived from an EMBL/GenBank/DDBJ whole genome shotgun (WGS) entry which is preliminary data.</text>
</comment>
<proteinExistence type="predicted"/>
<keyword evidence="2" id="KW-1185">Reference proteome</keyword>
<dbReference type="EMBL" id="JAFIQS020000010">
    <property type="protein sequence ID" value="KAH9477215.1"/>
    <property type="molecule type" value="Genomic_DNA"/>
</dbReference>
<sequence>MNPHTPKKKSRLLEALDRTLMESDGVPSSFQRNLLQTPKFEEGSSKAAALDALRNAQKEQKVTKTNADNHTSFLASALSSPARAGASRSTFHLNYDQETPIRPIDVGGPDQQQKIAEFVTKAIENTSNVTVKDAMKKLGLKDKRDLIPGLEVRLLGHQAIGVAWMLEQERGTNKGGILADDMGLGKWKTVQMIATMTINMPAYNEDVKTTLIVVPAALLQQWKDEIDSKTNGIFEVHVHHGKDKLKTLAQLKSKSVVVTSYQTLCGDFNIPKGTPPEEEEEWLQQKGGLLSKVKFYRVIADEAQFIRNRATRSSISLAHVRAKYRWLLTGTPVTNTLADIYGLLRFGRFRPWNDWNDFNEHVARVQYTDALLAGSRAQAILKPILLRRTKDSKLEGQPLLQLPNKHIEIVRLQFSLDERQVYNAFESRTKVQVNKFIERGTLMKKWSCVRVGSYSPITPNMLPSASRAGVYLCVSIGDLNDITCVQSLSDEFEDPTVMVGTQAEKELSRAKKIMGVAWVNEIKKKFLLRAISAAKLEVEDEGEEGEAICPNCSDMLLGDSGRVLTCGHEICFDCTLDLSNSAIGHNGIFGQGDEKENIAAEKEYEAAVAKGYRPCPTCRKMVDLTSADKVFKSAAFEPTEDDIAEHKRQEKDKRMQKKKKREPLTRYNIPDVLSDSDSDDLPEVGDILKSNWKKGKAKKEPESDDDIEMLDRKPSTSSLKRKSDDSDIDVKEEGSSPGKRHKNRFGDCTKSSPAPENSNKKGKGKARASNTGGKNDIPSDAVVATWRRGDDDLEPSAKMLKMIEYLKEWEHSGDKTICYSQWTSMLDLIETLFARHGIRSLRFDGRMDRASRDNVLAKFKQAGGPKVMLISTKCGSVGLNLVSANRIINMDLSWNYASEAQAYDRCHRIGQEKEVFVKRLVVEDTIEERMLRLQEVKTGLAEAALGEGSGIKLHALSVKDIKYVRLNAASQHEFRHGHLKPILSSCLA</sequence>
<keyword evidence="1" id="KW-0067">ATP-binding</keyword>
<gene>
    <name evidence="1" type="ORF">JR316_0011134</name>
</gene>
<keyword evidence="1" id="KW-0547">Nucleotide-binding</keyword>
<organism evidence="1 2">
    <name type="scientific">Psilocybe cubensis</name>
    <name type="common">Psychedelic mushroom</name>
    <name type="synonym">Stropharia cubensis</name>
    <dbReference type="NCBI Taxonomy" id="181762"/>
    <lineage>
        <taxon>Eukaryota</taxon>
        <taxon>Fungi</taxon>
        <taxon>Dikarya</taxon>
        <taxon>Basidiomycota</taxon>
        <taxon>Agaricomycotina</taxon>
        <taxon>Agaricomycetes</taxon>
        <taxon>Agaricomycetidae</taxon>
        <taxon>Agaricales</taxon>
        <taxon>Agaricineae</taxon>
        <taxon>Strophariaceae</taxon>
        <taxon>Psilocybe</taxon>
    </lineage>
</organism>
<evidence type="ECO:0000313" key="1">
    <source>
        <dbReference type="EMBL" id="KAH9477215.1"/>
    </source>
</evidence>
<reference evidence="1" key="1">
    <citation type="submission" date="2021-10" db="EMBL/GenBank/DDBJ databases">
        <title>Psilocybe cubensis genome.</title>
        <authorList>
            <person name="Mckernan K.J."/>
            <person name="Crawford S."/>
            <person name="Trippe A."/>
            <person name="Kane L.T."/>
            <person name="Mclaughlin S."/>
        </authorList>
    </citation>
    <scope>NUCLEOTIDE SEQUENCE</scope>
    <source>
        <strain evidence="1">MGC-MH-2018</strain>
    </source>
</reference>
<evidence type="ECO:0000313" key="2">
    <source>
        <dbReference type="Proteomes" id="UP000664032"/>
    </source>
</evidence>
<keyword evidence="1" id="KW-0378">Hydrolase</keyword>
<keyword evidence="1" id="KW-0347">Helicase</keyword>
<accession>A0ACB8GQD0</accession>
<protein>
    <submittedName>
        <fullName evidence="1">ATP-dependent helicase C23E6.02</fullName>
    </submittedName>
</protein>
<name>A0ACB8GQD0_PSICU</name>
<dbReference type="Proteomes" id="UP000664032">
    <property type="component" value="Unassembled WGS sequence"/>
</dbReference>